<feature type="region of interest" description="Disordered" evidence="1">
    <location>
        <begin position="36"/>
        <end position="86"/>
    </location>
</feature>
<proteinExistence type="predicted"/>
<protein>
    <submittedName>
        <fullName evidence="2">Uncharacterized protein</fullName>
    </submittedName>
</protein>
<feature type="compositionally biased region" description="Polar residues" evidence="1">
    <location>
        <begin position="45"/>
        <end position="60"/>
    </location>
</feature>
<keyword evidence="3" id="KW-1185">Reference proteome</keyword>
<reference evidence="2 3" key="1">
    <citation type="submission" date="2017-09" db="EMBL/GenBank/DDBJ databases">
        <authorList>
            <person name="Ehlers B."/>
            <person name="Leendertz F.H."/>
        </authorList>
    </citation>
    <scope>NUCLEOTIDE SEQUENCE [LARGE SCALE GENOMIC DNA]</scope>
    <source>
        <strain evidence="2 3">DSM 18289</strain>
    </source>
</reference>
<dbReference type="AlphaFoldDB" id="A0A285PJ62"/>
<name>A0A285PJ62_9HYPH</name>
<feature type="compositionally biased region" description="Basic and acidic residues" evidence="1">
    <location>
        <begin position="61"/>
        <end position="74"/>
    </location>
</feature>
<evidence type="ECO:0000313" key="2">
    <source>
        <dbReference type="EMBL" id="SNZ21307.1"/>
    </source>
</evidence>
<evidence type="ECO:0000256" key="1">
    <source>
        <dbReference type="SAM" id="MobiDB-lite"/>
    </source>
</evidence>
<dbReference type="Proteomes" id="UP000219439">
    <property type="component" value="Unassembled WGS sequence"/>
</dbReference>
<evidence type="ECO:0000313" key="3">
    <source>
        <dbReference type="Proteomes" id="UP000219439"/>
    </source>
</evidence>
<accession>A0A285PJ62</accession>
<dbReference type="EMBL" id="OBEL01000007">
    <property type="protein sequence ID" value="SNZ21307.1"/>
    <property type="molecule type" value="Genomic_DNA"/>
</dbReference>
<gene>
    <name evidence="2" type="ORF">SAMN06265368_4424</name>
</gene>
<organism evidence="2 3">
    <name type="scientific">Cohaesibacter gelatinilyticus</name>
    <dbReference type="NCBI Taxonomy" id="372072"/>
    <lineage>
        <taxon>Bacteria</taxon>
        <taxon>Pseudomonadati</taxon>
        <taxon>Pseudomonadota</taxon>
        <taxon>Alphaproteobacteria</taxon>
        <taxon>Hyphomicrobiales</taxon>
        <taxon>Cohaesibacteraceae</taxon>
    </lineage>
</organism>
<sequence>MMSNNAARQKSIFREENRWAQSGGFFSKLFGAGSQEAATEKPVLSNDQIAPTSQTGSNTTRQEEQSSRDLDISHKQARQYLSPEEQEYRRDFLENAQEQMGGKTPPKEIFVIRHLLQVMNEKDEDETVRILQKFLNLEPAMIRAGLEDLQSYLQKASTDYDKNKGDRYQSLFEFIPDWQKKNETDPAVLKDQYMVNRPLSNSGSAELAADLNALKKREQLWISQENAEEKARTKNVRVALEQKYGLVAKPVKPGQFVFHYRGKKGVLNQGVIKPHFGNQVEVKKGVFHPDEIIDIPTDEIRRRLGFHADDENFDPQEIRNLILRASKDHKLQSKILNIRGMEPFGHILKDEELSKLTDIPLDKIQKMRSGDLAVSEVEDTLRGVANGSGSLVSDGLQTIARKHKELNIGTQQIEIREDQRKIKSDLSLLLKHSNSSAITAEAETRMSEELWKRMEAKARKETALHEYQKKSIEEHFLYELGTSIDGYIEKNWATNDLLSGGELGKEAGKALIELIVVSGANALTGGAGAALMTYMVTYSDKSQALYEFARKEGYDEERAQRISNYAALTALPAAIPLSKIKNFKPVADLLNKMSANNAIRTKLMSFASDILVSAGEGAAQEYFAELLNQFPENAIYPNPGDEDQFRWWSDKMKAAFMKGIQTGALNGLAGTASPSPK</sequence>